<proteinExistence type="inferred from homology"/>
<keyword evidence="10 14" id="KW-0460">Magnesium</keyword>
<comment type="cofactor">
    <cofactor evidence="1">
        <name>K(+)</name>
        <dbReference type="ChEBI" id="CHEBI:29103"/>
    </cofactor>
</comment>
<dbReference type="SUPFAM" id="SSF52935">
    <property type="entry name" value="PK C-terminal domain-like"/>
    <property type="match status" value="1"/>
</dbReference>
<dbReference type="UniPathway" id="UPA00109">
    <property type="reaction ID" value="UER00188"/>
</dbReference>
<dbReference type="SUPFAM" id="SSF51621">
    <property type="entry name" value="Phosphoenolpyruvate/pyruvate domain"/>
    <property type="match status" value="1"/>
</dbReference>
<comment type="pathway">
    <text evidence="2 14">Carbohydrate degradation; glycolysis; pyruvate from D-glyceraldehyde 3-phosphate: step 5/5.</text>
</comment>
<dbReference type="Gene3D" id="3.20.20.60">
    <property type="entry name" value="Phosphoenolpyruvate-binding domains"/>
    <property type="match status" value="1"/>
</dbReference>
<dbReference type="Gene3D" id="2.40.33.10">
    <property type="entry name" value="PK beta-barrel domain-like"/>
    <property type="match status" value="1"/>
</dbReference>
<evidence type="ECO:0000256" key="2">
    <source>
        <dbReference type="ARBA" id="ARBA00004997"/>
    </source>
</evidence>
<evidence type="ECO:0000256" key="4">
    <source>
        <dbReference type="ARBA" id="ARBA00012142"/>
    </source>
</evidence>
<evidence type="ECO:0000259" key="16">
    <source>
        <dbReference type="Pfam" id="PF02887"/>
    </source>
</evidence>
<organism evidence="17 18">
    <name type="scientific">Pararhizobium polonicum</name>
    <dbReference type="NCBI Taxonomy" id="1612624"/>
    <lineage>
        <taxon>Bacteria</taxon>
        <taxon>Pseudomonadati</taxon>
        <taxon>Pseudomonadota</taxon>
        <taxon>Alphaproteobacteria</taxon>
        <taxon>Hyphomicrobiales</taxon>
        <taxon>Rhizobiaceae</taxon>
        <taxon>Rhizobium/Agrobacterium group</taxon>
        <taxon>Pararhizobium</taxon>
    </lineage>
</organism>
<dbReference type="PRINTS" id="PR01050">
    <property type="entry name" value="PYRUVTKNASE"/>
</dbReference>
<dbReference type="InterPro" id="IPR015806">
    <property type="entry name" value="Pyrv_Knase_insert_dom_sf"/>
</dbReference>
<keyword evidence="7" id="KW-0547">Nucleotide-binding</keyword>
<dbReference type="InterPro" id="IPR036918">
    <property type="entry name" value="Pyrv_Knase_C_sf"/>
</dbReference>
<dbReference type="Pfam" id="PF00224">
    <property type="entry name" value="PK"/>
    <property type="match status" value="1"/>
</dbReference>
<dbReference type="NCBIfam" id="NF004978">
    <property type="entry name" value="PRK06354.1"/>
    <property type="match status" value="1"/>
</dbReference>
<keyword evidence="18" id="KW-1185">Reference proteome</keyword>
<dbReference type="AlphaFoldDB" id="A0A1C7P258"/>
<evidence type="ECO:0000256" key="6">
    <source>
        <dbReference type="ARBA" id="ARBA00022723"/>
    </source>
</evidence>
<dbReference type="NCBIfam" id="NF004491">
    <property type="entry name" value="PRK05826.1"/>
    <property type="match status" value="1"/>
</dbReference>
<comment type="similarity">
    <text evidence="3 14">Belongs to the pyruvate kinase family.</text>
</comment>
<dbReference type="InterPro" id="IPR018209">
    <property type="entry name" value="Pyrv_Knase_AS"/>
</dbReference>
<evidence type="ECO:0000313" key="17">
    <source>
        <dbReference type="EMBL" id="OBZ95341.1"/>
    </source>
</evidence>
<comment type="catalytic activity">
    <reaction evidence="14">
        <text>pyruvate + ATP = phosphoenolpyruvate + ADP + H(+)</text>
        <dbReference type="Rhea" id="RHEA:18157"/>
        <dbReference type="ChEBI" id="CHEBI:15361"/>
        <dbReference type="ChEBI" id="CHEBI:15378"/>
        <dbReference type="ChEBI" id="CHEBI:30616"/>
        <dbReference type="ChEBI" id="CHEBI:58702"/>
        <dbReference type="ChEBI" id="CHEBI:456216"/>
        <dbReference type="EC" id="2.7.1.40"/>
    </reaction>
</comment>
<dbReference type="GO" id="GO:0005524">
    <property type="term" value="F:ATP binding"/>
    <property type="evidence" value="ECO:0007669"/>
    <property type="project" value="UniProtKB-KW"/>
</dbReference>
<dbReference type="NCBIfam" id="NF004886">
    <property type="entry name" value="PRK06247.1"/>
    <property type="match status" value="1"/>
</dbReference>
<keyword evidence="6" id="KW-0479">Metal-binding</keyword>
<evidence type="ECO:0000313" key="18">
    <source>
        <dbReference type="Proteomes" id="UP000093111"/>
    </source>
</evidence>
<dbReference type="InterPro" id="IPR015793">
    <property type="entry name" value="Pyrv_Knase_brl"/>
</dbReference>
<dbReference type="SUPFAM" id="SSF50800">
    <property type="entry name" value="PK beta-barrel domain-like"/>
    <property type="match status" value="1"/>
</dbReference>
<keyword evidence="5 14" id="KW-0808">Transferase</keyword>
<keyword evidence="9" id="KW-0067">ATP-binding</keyword>
<sequence>MKRNRKVKILATLGPASSEEEMIQKLHEAGADLFRINMSHASHDMMRTLIKRIRNVEARCGRPIGILADLQGPKLRVGKFAAGKVDLVPGQTFTLDNKDEPGDATRVYLPHPEILESVKAGHRLLIDDGKLHLRAEKSDGKSIVCTVIAGTKISDRKGVSLPDTLLSVGALTEKDRADLDAVLETEDVDWVALSFIQRPEDLSEVRKISRGRVGLMSKIEKPQAIERIDEIIELSDALMVARGDLGVEMPLEAVPGLQKQLIRAARRAGKPVVVATQMLESMISAPVPTRAEVSDVATAVFEGADAIMLSAESASGDYPVESVATMASIASKIETDPHYPGIIYAQRTPPEATGADAISLAAHQIAETLKLSAIVCYTSSGTTGLRAARERPQVPILALSPVIQTARRLAVVWGLHCVVTSDATDLDDMVNRACRIVATEGFGKPGDRVIISAGVPLGTPGATNMLRIAYIGSDGLSGV</sequence>
<dbReference type="Gene3D" id="3.40.1380.20">
    <property type="entry name" value="Pyruvate kinase, C-terminal domain"/>
    <property type="match status" value="1"/>
</dbReference>
<reference evidence="17 18" key="1">
    <citation type="journal article" date="2016" name="Syst. Appl. Microbiol.">
        <title>Pararhizobium polonicum sp. nov. isolated from tumors on stone fruit rootstocks.</title>
        <authorList>
            <person name="Pulawska J."/>
            <person name="Kuzmanovic N."/>
            <person name="Willems A."/>
            <person name="Pothier J.F."/>
        </authorList>
    </citation>
    <scope>NUCLEOTIDE SEQUENCE [LARGE SCALE GENOMIC DNA]</scope>
    <source>
        <strain evidence="17 18">F5.1</strain>
    </source>
</reference>
<dbReference type="InterPro" id="IPR040442">
    <property type="entry name" value="Pyrv_kinase-like_dom_sf"/>
</dbReference>
<dbReference type="InterPro" id="IPR015795">
    <property type="entry name" value="Pyrv_Knase_C"/>
</dbReference>
<keyword evidence="11 14" id="KW-0324">Glycolysis</keyword>
<dbReference type="EMBL" id="LGLV01000007">
    <property type="protein sequence ID" value="OBZ95341.1"/>
    <property type="molecule type" value="Genomic_DNA"/>
</dbReference>
<dbReference type="Pfam" id="PF02887">
    <property type="entry name" value="PK_C"/>
    <property type="match status" value="1"/>
</dbReference>
<dbReference type="Proteomes" id="UP000093111">
    <property type="component" value="Unassembled WGS sequence"/>
</dbReference>
<evidence type="ECO:0000256" key="8">
    <source>
        <dbReference type="ARBA" id="ARBA00022777"/>
    </source>
</evidence>
<dbReference type="GO" id="GO:0004743">
    <property type="term" value="F:pyruvate kinase activity"/>
    <property type="evidence" value="ECO:0007669"/>
    <property type="project" value="UniProtKB-UniRule"/>
</dbReference>
<dbReference type="STRING" id="1612624.ADU59_12225"/>
<dbReference type="InterPro" id="IPR011037">
    <property type="entry name" value="Pyrv_Knase-like_insert_dom_sf"/>
</dbReference>
<dbReference type="OrthoDB" id="9812123at2"/>
<dbReference type="NCBIfam" id="TIGR01064">
    <property type="entry name" value="pyruv_kin"/>
    <property type="match status" value="1"/>
</dbReference>
<dbReference type="PROSITE" id="PS00110">
    <property type="entry name" value="PYRUVATE_KINASE"/>
    <property type="match status" value="1"/>
</dbReference>
<evidence type="ECO:0000256" key="7">
    <source>
        <dbReference type="ARBA" id="ARBA00022741"/>
    </source>
</evidence>
<comment type="caution">
    <text evidence="17">The sequence shown here is derived from an EMBL/GenBank/DDBJ whole genome shotgun (WGS) entry which is preliminary data.</text>
</comment>
<dbReference type="PATRIC" id="fig|1612624.7.peg.4336"/>
<protein>
    <recommendedName>
        <fullName evidence="4 13">Pyruvate kinase</fullName>
        <ecNumber evidence="4 13">2.7.1.40</ecNumber>
    </recommendedName>
</protein>
<evidence type="ECO:0000256" key="11">
    <source>
        <dbReference type="ARBA" id="ARBA00023152"/>
    </source>
</evidence>
<evidence type="ECO:0000256" key="3">
    <source>
        <dbReference type="ARBA" id="ARBA00008663"/>
    </source>
</evidence>
<dbReference type="GO" id="GO:0016301">
    <property type="term" value="F:kinase activity"/>
    <property type="evidence" value="ECO:0007669"/>
    <property type="project" value="UniProtKB-KW"/>
</dbReference>
<feature type="domain" description="Pyruvate kinase C-terminal" evidence="16">
    <location>
        <begin position="356"/>
        <end position="468"/>
    </location>
</feature>
<feature type="domain" description="Pyruvate kinase barrel" evidence="15">
    <location>
        <begin position="5"/>
        <end position="323"/>
    </location>
</feature>
<dbReference type="FunFam" id="2.40.33.10:FF:000001">
    <property type="entry name" value="Pyruvate kinase"/>
    <property type="match status" value="1"/>
</dbReference>
<name>A0A1C7P258_9HYPH</name>
<keyword evidence="12 17" id="KW-0670">Pyruvate</keyword>
<dbReference type="PANTHER" id="PTHR11817">
    <property type="entry name" value="PYRUVATE KINASE"/>
    <property type="match status" value="1"/>
</dbReference>
<evidence type="ECO:0000259" key="15">
    <source>
        <dbReference type="Pfam" id="PF00224"/>
    </source>
</evidence>
<dbReference type="EC" id="2.7.1.40" evidence="4 13"/>
<dbReference type="GO" id="GO:0000287">
    <property type="term" value="F:magnesium ion binding"/>
    <property type="evidence" value="ECO:0007669"/>
    <property type="project" value="UniProtKB-UniRule"/>
</dbReference>
<evidence type="ECO:0000256" key="12">
    <source>
        <dbReference type="ARBA" id="ARBA00023317"/>
    </source>
</evidence>
<evidence type="ECO:0000256" key="9">
    <source>
        <dbReference type="ARBA" id="ARBA00022840"/>
    </source>
</evidence>
<keyword evidence="8 14" id="KW-0418">Kinase</keyword>
<dbReference type="InterPro" id="IPR015813">
    <property type="entry name" value="Pyrv/PenolPyrv_kinase-like_dom"/>
</dbReference>
<evidence type="ECO:0000256" key="13">
    <source>
        <dbReference type="NCBIfam" id="TIGR01064"/>
    </source>
</evidence>
<gene>
    <name evidence="17" type="ORF">ADU59_12225</name>
</gene>
<evidence type="ECO:0000256" key="10">
    <source>
        <dbReference type="ARBA" id="ARBA00022842"/>
    </source>
</evidence>
<evidence type="ECO:0000256" key="1">
    <source>
        <dbReference type="ARBA" id="ARBA00001958"/>
    </source>
</evidence>
<accession>A0A1C7P258</accession>
<dbReference type="RefSeq" id="WP_068954391.1">
    <property type="nucleotide sequence ID" value="NZ_LGLV01000007.1"/>
</dbReference>
<evidence type="ECO:0000256" key="5">
    <source>
        <dbReference type="ARBA" id="ARBA00022679"/>
    </source>
</evidence>
<dbReference type="InterPro" id="IPR001697">
    <property type="entry name" value="Pyr_Knase"/>
</dbReference>
<dbReference type="GO" id="GO:0030955">
    <property type="term" value="F:potassium ion binding"/>
    <property type="evidence" value="ECO:0007669"/>
    <property type="project" value="UniProtKB-UniRule"/>
</dbReference>
<evidence type="ECO:0000256" key="14">
    <source>
        <dbReference type="RuleBase" id="RU000504"/>
    </source>
</evidence>